<dbReference type="PANTHER" id="PTHR21240">
    <property type="entry name" value="2-AMINO-3-CARBOXYLMUCONATE-6-SEMIALDEHYDE DECARBOXYLASE"/>
    <property type="match status" value="1"/>
</dbReference>
<dbReference type="GO" id="GO:0016787">
    <property type="term" value="F:hydrolase activity"/>
    <property type="evidence" value="ECO:0007669"/>
    <property type="project" value="InterPro"/>
</dbReference>
<evidence type="ECO:0000313" key="3">
    <source>
        <dbReference type="EMBL" id="MCF0041492.1"/>
    </source>
</evidence>
<evidence type="ECO:0000313" key="4">
    <source>
        <dbReference type="Proteomes" id="UP001139700"/>
    </source>
</evidence>
<dbReference type="InterPro" id="IPR032466">
    <property type="entry name" value="Metal_Hydrolase"/>
</dbReference>
<comment type="caution">
    <text evidence="3">The sequence shown here is derived from an EMBL/GenBank/DDBJ whole genome shotgun (WGS) entry which is preliminary data.</text>
</comment>
<name>A0A9X1PBI9_9BACT</name>
<dbReference type="GO" id="GO:0019748">
    <property type="term" value="P:secondary metabolic process"/>
    <property type="evidence" value="ECO:0007669"/>
    <property type="project" value="TreeGrafter"/>
</dbReference>
<keyword evidence="1" id="KW-0456">Lyase</keyword>
<keyword evidence="4" id="KW-1185">Reference proteome</keyword>
<protein>
    <submittedName>
        <fullName evidence="3">Amidohydrolase family protein</fullName>
    </submittedName>
</protein>
<evidence type="ECO:0000256" key="1">
    <source>
        <dbReference type="ARBA" id="ARBA00023239"/>
    </source>
</evidence>
<accession>A0A9X1PBI9</accession>
<dbReference type="RefSeq" id="WP_234614253.1">
    <property type="nucleotide sequence ID" value="NZ_CP098806.1"/>
</dbReference>
<dbReference type="GO" id="GO:0005829">
    <property type="term" value="C:cytosol"/>
    <property type="evidence" value="ECO:0007669"/>
    <property type="project" value="TreeGrafter"/>
</dbReference>
<gene>
    <name evidence="3" type="ORF">LXM24_15410</name>
</gene>
<dbReference type="InterPro" id="IPR032465">
    <property type="entry name" value="ACMSD"/>
</dbReference>
<dbReference type="GO" id="GO:0016831">
    <property type="term" value="F:carboxy-lyase activity"/>
    <property type="evidence" value="ECO:0007669"/>
    <property type="project" value="InterPro"/>
</dbReference>
<feature type="domain" description="Amidohydrolase-related" evidence="2">
    <location>
        <begin position="136"/>
        <end position="409"/>
    </location>
</feature>
<dbReference type="InterPro" id="IPR006680">
    <property type="entry name" value="Amidohydro-rel"/>
</dbReference>
<reference evidence="3" key="1">
    <citation type="submission" date="2021-12" db="EMBL/GenBank/DDBJ databases">
        <title>Novel species in genus Dyadobacter.</title>
        <authorList>
            <person name="Ma C."/>
        </authorList>
    </citation>
    <scope>NUCLEOTIDE SEQUENCE</scope>
    <source>
        <strain evidence="3">CY399</strain>
    </source>
</reference>
<dbReference type="SUPFAM" id="SSF51556">
    <property type="entry name" value="Metallo-dependent hydrolases"/>
    <property type="match status" value="1"/>
</dbReference>
<dbReference type="PANTHER" id="PTHR21240:SF30">
    <property type="entry name" value="AMIDOHYDROLASE-RELATED DOMAIN-CONTAINING PROTEIN-RELATED"/>
    <property type="match status" value="1"/>
</dbReference>
<dbReference type="AlphaFoldDB" id="A0A9X1PBI9"/>
<proteinExistence type="predicted"/>
<organism evidence="3 4">
    <name type="scientific">Dyadobacter fanqingshengii</name>
    <dbReference type="NCBI Taxonomy" id="2906443"/>
    <lineage>
        <taxon>Bacteria</taxon>
        <taxon>Pseudomonadati</taxon>
        <taxon>Bacteroidota</taxon>
        <taxon>Cytophagia</taxon>
        <taxon>Cytophagales</taxon>
        <taxon>Spirosomataceae</taxon>
        <taxon>Dyadobacter</taxon>
    </lineage>
</organism>
<evidence type="ECO:0000259" key="2">
    <source>
        <dbReference type="Pfam" id="PF04909"/>
    </source>
</evidence>
<sequence length="411" mass="44725">MCARKTNHIDKVTNNIGPVNRRAALAQLSALAGIAAWPGQAVIAQDQQNDIKQSATTKRVRKIATEEAFMIPEVALAIRNLVQKGGSNLDYKLLTTVFDSPAATVAQGPTNVPPPVSNRDAGARLLLPNLLDLDQGRLASMDASGVDMQVLSLSLPGVQLFEADQAVALAQLSNDQLSEAIRRHPARFAGLACFAPQDPKQAAREMERSINSLKLNGFLVNSHTGNGYLDEQRFWPILEAAEALGAPLYIHPRAPSDGMAAPFQDYRLEGAIWGYGIEAGTHALRLMLSGVLDRFPKLQIVLGHMGEALPFWLWRLDFMGAPGARAGRGNQLKPSEYFKRNFSITTSGVEDPLALRFCIDKLGIDSVMWAIDYPFQPTAPAVAFIESAPLSDQERVKVAHSNAERIFGIKI</sequence>
<dbReference type="EMBL" id="JAJTTA010000002">
    <property type="protein sequence ID" value="MCF0041492.1"/>
    <property type="molecule type" value="Genomic_DNA"/>
</dbReference>
<dbReference type="Pfam" id="PF04909">
    <property type="entry name" value="Amidohydro_2"/>
    <property type="match status" value="1"/>
</dbReference>
<dbReference type="Proteomes" id="UP001139700">
    <property type="component" value="Unassembled WGS sequence"/>
</dbReference>
<dbReference type="Gene3D" id="3.20.20.140">
    <property type="entry name" value="Metal-dependent hydrolases"/>
    <property type="match status" value="1"/>
</dbReference>